<keyword evidence="3" id="KW-1185">Reference proteome</keyword>
<organism evidence="2 3">
    <name type="scientific">Brassicogethes aeneus</name>
    <name type="common">Rape pollen beetle</name>
    <name type="synonym">Meligethes aeneus</name>
    <dbReference type="NCBI Taxonomy" id="1431903"/>
    <lineage>
        <taxon>Eukaryota</taxon>
        <taxon>Metazoa</taxon>
        <taxon>Ecdysozoa</taxon>
        <taxon>Arthropoda</taxon>
        <taxon>Hexapoda</taxon>
        <taxon>Insecta</taxon>
        <taxon>Pterygota</taxon>
        <taxon>Neoptera</taxon>
        <taxon>Endopterygota</taxon>
        <taxon>Coleoptera</taxon>
        <taxon>Polyphaga</taxon>
        <taxon>Cucujiformia</taxon>
        <taxon>Nitidulidae</taxon>
        <taxon>Meligethinae</taxon>
        <taxon>Brassicogethes</taxon>
    </lineage>
</organism>
<dbReference type="Proteomes" id="UP001154078">
    <property type="component" value="Chromosome 1"/>
</dbReference>
<dbReference type="AlphaFoldDB" id="A0A9P0AT10"/>
<evidence type="ECO:0000313" key="3">
    <source>
        <dbReference type="Proteomes" id="UP001154078"/>
    </source>
</evidence>
<keyword evidence="1" id="KW-0175">Coiled coil</keyword>
<dbReference type="EMBL" id="OV121132">
    <property type="protein sequence ID" value="CAH0546654.1"/>
    <property type="molecule type" value="Genomic_DNA"/>
</dbReference>
<evidence type="ECO:0000313" key="2">
    <source>
        <dbReference type="EMBL" id="CAH0546654.1"/>
    </source>
</evidence>
<evidence type="ECO:0000256" key="1">
    <source>
        <dbReference type="SAM" id="Coils"/>
    </source>
</evidence>
<proteinExistence type="predicted"/>
<dbReference type="PANTHER" id="PTHR46409">
    <property type="entry name" value="HTH PSQ-TYPE DOMAIN-CONTAINING PROTEIN"/>
    <property type="match status" value="1"/>
</dbReference>
<dbReference type="OrthoDB" id="6778856at2759"/>
<name>A0A9P0AT10_BRAAE</name>
<accession>A0A9P0AT10</accession>
<sequence length="317" mass="35670">MPLPVTESTDIPADSLNMSNLESALTKVLTPFKAEIKEALNSYCQKLDSLTVVINNVLEENKGLKEQSTILSNNLVKVEEELDSVKSNLLNITEEAVYEVHQRQLRSKNIIIYNVPESTNSNKQQRTQNESEIIKNLISTRVDINCDNLKCFRLGKYSAGKIRPVKVELMSSDDVLKVKMGEEVIGERYRRAKGNGTAAHRSIRRDHTAHTGHLIEVGTRVIQIAAVIYNGEFPSESITRREAAWPAPEDEEIKSVIQSGETPDWDIREFPCHTQAVERCVKLVTEASLKVCGPQSRYGYIRATLKSREAINEFSSK</sequence>
<reference evidence="2" key="1">
    <citation type="submission" date="2021-12" db="EMBL/GenBank/DDBJ databases">
        <authorList>
            <person name="King R."/>
        </authorList>
    </citation>
    <scope>NUCLEOTIDE SEQUENCE</scope>
</reference>
<protein>
    <submittedName>
        <fullName evidence="2">Uncharacterized protein</fullName>
    </submittedName>
</protein>
<gene>
    <name evidence="2" type="ORF">MELIAE_LOCUS771</name>
</gene>
<dbReference type="PANTHER" id="PTHR46409:SF1">
    <property type="entry name" value="HTH PSQ-TYPE DOMAIN-CONTAINING PROTEIN"/>
    <property type="match status" value="1"/>
</dbReference>
<feature type="coiled-coil region" evidence="1">
    <location>
        <begin position="47"/>
        <end position="95"/>
    </location>
</feature>